<reference evidence="1" key="2">
    <citation type="submission" date="2020-11" db="EMBL/GenBank/DDBJ databases">
        <authorList>
            <person name="McCartney M.A."/>
            <person name="Auch B."/>
            <person name="Kono T."/>
            <person name="Mallez S."/>
            <person name="Becker A."/>
            <person name="Gohl D.M."/>
            <person name="Silverstein K.A.T."/>
            <person name="Koren S."/>
            <person name="Bechman K.B."/>
            <person name="Herman A."/>
            <person name="Abrahante J.E."/>
            <person name="Garbe J."/>
        </authorList>
    </citation>
    <scope>NUCLEOTIDE SEQUENCE</scope>
    <source>
        <strain evidence="1">Duluth1</strain>
        <tissue evidence="1">Whole animal</tissue>
    </source>
</reference>
<dbReference type="Proteomes" id="UP000828390">
    <property type="component" value="Unassembled WGS sequence"/>
</dbReference>
<sequence>MRFLEKSIHSVFEGLNETSHDLDHEIIRDKSRFKGTAAEAGSSTIMYRLVSSANRRMFAWMSVTMSFM</sequence>
<dbReference type="AlphaFoldDB" id="A0A9D4MK42"/>
<gene>
    <name evidence="1" type="ORF">DPMN_000627</name>
</gene>
<accession>A0A9D4MK42</accession>
<name>A0A9D4MK42_DREPO</name>
<comment type="caution">
    <text evidence="1">The sequence shown here is derived from an EMBL/GenBank/DDBJ whole genome shotgun (WGS) entry which is preliminary data.</text>
</comment>
<protein>
    <submittedName>
        <fullName evidence="1">Uncharacterized protein</fullName>
    </submittedName>
</protein>
<evidence type="ECO:0000313" key="1">
    <source>
        <dbReference type="EMBL" id="KAH3876777.1"/>
    </source>
</evidence>
<organism evidence="1 2">
    <name type="scientific">Dreissena polymorpha</name>
    <name type="common">Zebra mussel</name>
    <name type="synonym">Mytilus polymorpha</name>
    <dbReference type="NCBI Taxonomy" id="45954"/>
    <lineage>
        <taxon>Eukaryota</taxon>
        <taxon>Metazoa</taxon>
        <taxon>Spiralia</taxon>
        <taxon>Lophotrochozoa</taxon>
        <taxon>Mollusca</taxon>
        <taxon>Bivalvia</taxon>
        <taxon>Autobranchia</taxon>
        <taxon>Heteroconchia</taxon>
        <taxon>Euheterodonta</taxon>
        <taxon>Imparidentia</taxon>
        <taxon>Neoheterodontei</taxon>
        <taxon>Myida</taxon>
        <taxon>Dreissenoidea</taxon>
        <taxon>Dreissenidae</taxon>
        <taxon>Dreissena</taxon>
    </lineage>
</organism>
<reference evidence="1" key="1">
    <citation type="journal article" date="2019" name="bioRxiv">
        <title>The Genome of the Zebra Mussel, Dreissena polymorpha: A Resource for Invasive Species Research.</title>
        <authorList>
            <person name="McCartney M.A."/>
            <person name="Auch B."/>
            <person name="Kono T."/>
            <person name="Mallez S."/>
            <person name="Zhang Y."/>
            <person name="Obille A."/>
            <person name="Becker A."/>
            <person name="Abrahante J.E."/>
            <person name="Garbe J."/>
            <person name="Badalamenti J.P."/>
            <person name="Herman A."/>
            <person name="Mangelson H."/>
            <person name="Liachko I."/>
            <person name="Sullivan S."/>
            <person name="Sone E.D."/>
            <person name="Koren S."/>
            <person name="Silverstein K.A.T."/>
            <person name="Beckman K.B."/>
            <person name="Gohl D.M."/>
        </authorList>
    </citation>
    <scope>NUCLEOTIDE SEQUENCE</scope>
    <source>
        <strain evidence="1">Duluth1</strain>
        <tissue evidence="1">Whole animal</tissue>
    </source>
</reference>
<keyword evidence="2" id="KW-1185">Reference proteome</keyword>
<dbReference type="EMBL" id="JAIWYP010000001">
    <property type="protein sequence ID" value="KAH3876777.1"/>
    <property type="molecule type" value="Genomic_DNA"/>
</dbReference>
<evidence type="ECO:0000313" key="2">
    <source>
        <dbReference type="Proteomes" id="UP000828390"/>
    </source>
</evidence>
<proteinExistence type="predicted"/>